<dbReference type="GO" id="GO:0032259">
    <property type="term" value="P:methylation"/>
    <property type="evidence" value="ECO:0007669"/>
    <property type="project" value="UniProtKB-KW"/>
</dbReference>
<evidence type="ECO:0000313" key="4">
    <source>
        <dbReference type="Proteomes" id="UP000622552"/>
    </source>
</evidence>
<dbReference type="RefSeq" id="WP_197005902.1">
    <property type="nucleotide sequence ID" value="NZ_BONS01000012.1"/>
</dbReference>
<dbReference type="AlphaFoldDB" id="A0A8J7GLX4"/>
<dbReference type="GO" id="GO:0035243">
    <property type="term" value="F:protein-arginine omega-N symmetric methyltransferase activity"/>
    <property type="evidence" value="ECO:0007669"/>
    <property type="project" value="TreeGrafter"/>
</dbReference>
<name>A0A8J7GLX4_9ACTN</name>
<organism evidence="3 4">
    <name type="scientific">Longispora fulva</name>
    <dbReference type="NCBI Taxonomy" id="619741"/>
    <lineage>
        <taxon>Bacteria</taxon>
        <taxon>Bacillati</taxon>
        <taxon>Actinomycetota</taxon>
        <taxon>Actinomycetes</taxon>
        <taxon>Micromonosporales</taxon>
        <taxon>Micromonosporaceae</taxon>
        <taxon>Longispora</taxon>
    </lineage>
</organism>
<gene>
    <name evidence="3" type="ORF">IW245_005417</name>
</gene>
<dbReference type="Proteomes" id="UP000622552">
    <property type="component" value="Unassembled WGS sequence"/>
</dbReference>
<evidence type="ECO:0000313" key="3">
    <source>
        <dbReference type="EMBL" id="MBG6139223.1"/>
    </source>
</evidence>
<dbReference type="PANTHER" id="PTHR12049">
    <property type="entry name" value="PROTEIN ARGININE METHYLTRANSFERASE NDUFAF7, MITOCHONDRIAL"/>
    <property type="match status" value="1"/>
</dbReference>
<dbReference type="EMBL" id="JADOUF010000001">
    <property type="protein sequence ID" value="MBG6139223.1"/>
    <property type="molecule type" value="Genomic_DNA"/>
</dbReference>
<evidence type="ECO:0000256" key="2">
    <source>
        <dbReference type="ARBA" id="ARBA00022679"/>
    </source>
</evidence>
<dbReference type="PANTHER" id="PTHR12049:SF7">
    <property type="entry name" value="PROTEIN ARGININE METHYLTRANSFERASE NDUFAF7, MITOCHONDRIAL"/>
    <property type="match status" value="1"/>
</dbReference>
<evidence type="ECO:0000256" key="1">
    <source>
        <dbReference type="ARBA" id="ARBA00022603"/>
    </source>
</evidence>
<accession>A0A8J7GLX4</accession>
<sequence>MPVSTWREAMERALYGPDGFFVRQAPASQFRTSVHASSQLSTAIATLVHKVDAVLGHPDRFDIVDIGAGRGELLEALRVQLADPRLRFTAVEIADRPPGLSPDISWLREVPTGTVGLVVATEWLDNVPVDVVGRDGDGVARLLLTDGTLGPAADPETVDWLAAWWPDFEQAEAGLTRDRAWRSALAGHTGLALAVDYGHTKDQRPFFSTLTGYREGRQVQPAPDGSTDITAHVAMDSLSTGESILISQRDALRALGITGARPPLSLASSDPRRYLRALVAATEAAELTDPAGLGGHWWLLEGRGVDVARCFP</sequence>
<dbReference type="Pfam" id="PF02636">
    <property type="entry name" value="Methyltransf_28"/>
    <property type="match status" value="1"/>
</dbReference>
<keyword evidence="2" id="KW-0808">Transferase</keyword>
<reference evidence="3" key="1">
    <citation type="submission" date="2020-11" db="EMBL/GenBank/DDBJ databases">
        <title>Sequencing the genomes of 1000 actinobacteria strains.</title>
        <authorList>
            <person name="Klenk H.-P."/>
        </authorList>
    </citation>
    <scope>NUCLEOTIDE SEQUENCE</scope>
    <source>
        <strain evidence="3">DSM 45356</strain>
    </source>
</reference>
<keyword evidence="1 3" id="KW-0489">Methyltransferase</keyword>
<proteinExistence type="predicted"/>
<dbReference type="InterPro" id="IPR038375">
    <property type="entry name" value="NDUFAF7_sf"/>
</dbReference>
<dbReference type="InterPro" id="IPR003788">
    <property type="entry name" value="NDUFAF7"/>
</dbReference>
<dbReference type="Gene3D" id="3.40.50.12710">
    <property type="match status" value="1"/>
</dbReference>
<dbReference type="InterPro" id="IPR029063">
    <property type="entry name" value="SAM-dependent_MTases_sf"/>
</dbReference>
<keyword evidence="4" id="KW-1185">Reference proteome</keyword>
<dbReference type="SUPFAM" id="SSF53335">
    <property type="entry name" value="S-adenosyl-L-methionine-dependent methyltransferases"/>
    <property type="match status" value="1"/>
</dbReference>
<comment type="caution">
    <text evidence="3">The sequence shown here is derived from an EMBL/GenBank/DDBJ whole genome shotgun (WGS) entry which is preliminary data.</text>
</comment>
<protein>
    <submittedName>
        <fullName evidence="3">SAM-dependent MidA family methyltransferase</fullName>
    </submittedName>
</protein>